<keyword evidence="2" id="KW-0812">Transmembrane</keyword>
<gene>
    <name evidence="3" type="ORF">H7F49_12035</name>
</gene>
<keyword evidence="2" id="KW-1133">Transmembrane helix</keyword>
<proteinExistence type="predicted"/>
<accession>A0A7X1F8L8</accession>
<feature type="compositionally biased region" description="Acidic residues" evidence="1">
    <location>
        <begin position="71"/>
        <end position="80"/>
    </location>
</feature>
<protein>
    <submittedName>
        <fullName evidence="3">Uncharacterized protein</fullName>
    </submittedName>
</protein>
<name>A0A7X1F8L8_9SPHN</name>
<evidence type="ECO:0000256" key="2">
    <source>
        <dbReference type="SAM" id="Phobius"/>
    </source>
</evidence>
<evidence type="ECO:0000313" key="3">
    <source>
        <dbReference type="EMBL" id="MBC2652433.1"/>
    </source>
</evidence>
<evidence type="ECO:0000313" key="4">
    <source>
        <dbReference type="Proteomes" id="UP000520156"/>
    </source>
</evidence>
<sequence length="86" mass="8941">MRRFPALAPAAAARVFDRAHSTLVWLAVLAFVLPEPAARGLVILAMVAVALAAAAVAFFAPAAPDPKPDADPEPPDCEPMESDHGL</sequence>
<comment type="caution">
    <text evidence="3">The sequence shown here is derived from an EMBL/GenBank/DDBJ whole genome shotgun (WGS) entry which is preliminary data.</text>
</comment>
<feature type="region of interest" description="Disordered" evidence="1">
    <location>
        <begin position="64"/>
        <end position="86"/>
    </location>
</feature>
<dbReference type="RefSeq" id="WP_185683853.1">
    <property type="nucleotide sequence ID" value="NZ_JACLAU010000019.1"/>
</dbReference>
<keyword evidence="2" id="KW-0472">Membrane</keyword>
<evidence type="ECO:0000256" key="1">
    <source>
        <dbReference type="SAM" id="MobiDB-lite"/>
    </source>
</evidence>
<dbReference type="Proteomes" id="UP000520156">
    <property type="component" value="Unassembled WGS sequence"/>
</dbReference>
<keyword evidence="4" id="KW-1185">Reference proteome</keyword>
<dbReference type="EMBL" id="JACLAU010000019">
    <property type="protein sequence ID" value="MBC2652433.1"/>
    <property type="molecule type" value="Genomic_DNA"/>
</dbReference>
<organism evidence="3 4">
    <name type="scientific">Novosphingobium aerophilum</name>
    <dbReference type="NCBI Taxonomy" id="2839843"/>
    <lineage>
        <taxon>Bacteria</taxon>
        <taxon>Pseudomonadati</taxon>
        <taxon>Pseudomonadota</taxon>
        <taxon>Alphaproteobacteria</taxon>
        <taxon>Sphingomonadales</taxon>
        <taxon>Sphingomonadaceae</taxon>
        <taxon>Novosphingobium</taxon>
    </lineage>
</organism>
<feature type="transmembrane region" description="Helical" evidence="2">
    <location>
        <begin position="40"/>
        <end position="60"/>
    </location>
</feature>
<dbReference type="AlphaFoldDB" id="A0A7X1F8L8"/>
<reference evidence="3 4" key="1">
    <citation type="submission" date="2020-08" db="EMBL/GenBank/DDBJ databases">
        <title>The genome sequence of Novosphingobium flavum 4Y4.</title>
        <authorList>
            <person name="Liu Y."/>
        </authorList>
    </citation>
    <scope>NUCLEOTIDE SEQUENCE [LARGE SCALE GENOMIC DNA]</scope>
    <source>
        <strain evidence="3 4">4Y4</strain>
    </source>
</reference>